<dbReference type="AlphaFoldDB" id="A0A6S7LSY5"/>
<organism evidence="3 4">
    <name type="scientific">Paramuricea clavata</name>
    <name type="common">Red gorgonian</name>
    <name type="synonym">Violescent sea-whip</name>
    <dbReference type="NCBI Taxonomy" id="317549"/>
    <lineage>
        <taxon>Eukaryota</taxon>
        <taxon>Metazoa</taxon>
        <taxon>Cnidaria</taxon>
        <taxon>Anthozoa</taxon>
        <taxon>Octocorallia</taxon>
        <taxon>Malacalcyonacea</taxon>
        <taxon>Plexauridae</taxon>
        <taxon>Paramuricea</taxon>
    </lineage>
</organism>
<feature type="compositionally biased region" description="Acidic residues" evidence="1">
    <location>
        <begin position="1"/>
        <end position="19"/>
    </location>
</feature>
<proteinExistence type="predicted"/>
<dbReference type="GO" id="GO:0005770">
    <property type="term" value="C:late endosome"/>
    <property type="evidence" value="ECO:0007669"/>
    <property type="project" value="TreeGrafter"/>
</dbReference>
<dbReference type="PANTHER" id="PTHR12616">
    <property type="entry name" value="VACUOLAR PROTEIN SORTING VPS41"/>
    <property type="match status" value="1"/>
</dbReference>
<dbReference type="GO" id="GO:0009267">
    <property type="term" value="P:cellular response to starvation"/>
    <property type="evidence" value="ECO:0007669"/>
    <property type="project" value="TreeGrafter"/>
</dbReference>
<dbReference type="InterPro" id="IPR045111">
    <property type="entry name" value="Vps41/Vps8"/>
</dbReference>
<dbReference type="InterPro" id="IPR057780">
    <property type="entry name" value="Beta-prop_Vps41"/>
</dbReference>
<dbReference type="Pfam" id="PF23411">
    <property type="entry name" value="Beta-prop_Vps41"/>
    <property type="match status" value="1"/>
</dbReference>
<feature type="non-terminal residue" evidence="3">
    <location>
        <position position="103"/>
    </location>
</feature>
<dbReference type="InterPro" id="IPR036322">
    <property type="entry name" value="WD40_repeat_dom_sf"/>
</dbReference>
<dbReference type="GO" id="GO:0016236">
    <property type="term" value="P:macroautophagy"/>
    <property type="evidence" value="ECO:0007669"/>
    <property type="project" value="TreeGrafter"/>
</dbReference>
<dbReference type="PROSITE" id="PS50082">
    <property type="entry name" value="WD_REPEATS_2"/>
    <property type="match status" value="1"/>
</dbReference>
<feature type="non-terminal residue" evidence="3">
    <location>
        <position position="1"/>
    </location>
</feature>
<comment type="caution">
    <text evidence="3">The sequence shown here is derived from an EMBL/GenBank/DDBJ whole genome shotgun (WGS) entry which is preliminary data.</text>
</comment>
<dbReference type="Gene3D" id="2.130.10.10">
    <property type="entry name" value="YVTN repeat-like/Quinoprotein amine dehydrogenase"/>
    <property type="match status" value="1"/>
</dbReference>
<dbReference type="InterPro" id="IPR015943">
    <property type="entry name" value="WD40/YVTN_repeat-like_dom_sf"/>
</dbReference>
<dbReference type="SUPFAM" id="SSF50978">
    <property type="entry name" value="WD40 repeat-like"/>
    <property type="match status" value="1"/>
</dbReference>
<dbReference type="GO" id="GO:0034058">
    <property type="term" value="P:endosomal vesicle fusion"/>
    <property type="evidence" value="ECO:0007669"/>
    <property type="project" value="TreeGrafter"/>
</dbReference>
<dbReference type="PROSITE" id="PS50294">
    <property type="entry name" value="WD_REPEATS_REGION"/>
    <property type="match status" value="1"/>
</dbReference>
<keyword evidence="4" id="KW-1185">Reference proteome</keyword>
<evidence type="ECO:0000313" key="3">
    <source>
        <dbReference type="EMBL" id="CAB4043512.1"/>
    </source>
</evidence>
<evidence type="ECO:0000256" key="1">
    <source>
        <dbReference type="SAM" id="MobiDB-lite"/>
    </source>
</evidence>
<sequence length="103" mass="11363">ETSGSEEEDGEEEEDEEAEREPVLKYERIGNAVSKLFTNDAASCMAVHSKFLALGTHFGIVHILDHQGNHIINKEFPSHTTTVNQISIDNNGDYIASCSDDGR</sequence>
<dbReference type="InterPro" id="IPR001680">
    <property type="entry name" value="WD40_rpt"/>
</dbReference>
<feature type="region of interest" description="Disordered" evidence="1">
    <location>
        <begin position="1"/>
        <end position="25"/>
    </location>
</feature>
<dbReference type="GO" id="GO:0030897">
    <property type="term" value="C:HOPS complex"/>
    <property type="evidence" value="ECO:0007669"/>
    <property type="project" value="TreeGrafter"/>
</dbReference>
<dbReference type="PANTHER" id="PTHR12616:SF1">
    <property type="entry name" value="VACUOLAR PROTEIN SORTING-ASSOCIATED PROTEIN 41 HOMOLOG"/>
    <property type="match status" value="1"/>
</dbReference>
<dbReference type="GO" id="GO:0006623">
    <property type="term" value="P:protein targeting to vacuole"/>
    <property type="evidence" value="ECO:0007669"/>
    <property type="project" value="InterPro"/>
</dbReference>
<evidence type="ECO:0000313" key="4">
    <source>
        <dbReference type="Proteomes" id="UP001152795"/>
    </source>
</evidence>
<dbReference type="OrthoDB" id="244107at2759"/>
<evidence type="ECO:0000259" key="2">
    <source>
        <dbReference type="Pfam" id="PF23411"/>
    </source>
</evidence>
<accession>A0A6S7LSY5</accession>
<dbReference type="Proteomes" id="UP001152795">
    <property type="component" value="Unassembled WGS sequence"/>
</dbReference>
<reference evidence="3" key="1">
    <citation type="submission" date="2020-04" db="EMBL/GenBank/DDBJ databases">
        <authorList>
            <person name="Alioto T."/>
            <person name="Alioto T."/>
            <person name="Gomez Garrido J."/>
        </authorList>
    </citation>
    <scope>NUCLEOTIDE SEQUENCE</scope>
    <source>
        <strain evidence="3">A484AB</strain>
    </source>
</reference>
<gene>
    <name evidence="3" type="ORF">PACLA_8A024015</name>
</gene>
<dbReference type="EMBL" id="CACRXK020032530">
    <property type="protein sequence ID" value="CAB4043512.1"/>
    <property type="molecule type" value="Genomic_DNA"/>
</dbReference>
<feature type="domain" description="Vps41 beta-propeller" evidence="2">
    <location>
        <begin position="24"/>
        <end position="103"/>
    </location>
</feature>
<name>A0A6S7LSY5_PARCT</name>
<protein>
    <submittedName>
        <fullName evidence="3">Vacuolar sorting-associated 41 homolog</fullName>
    </submittedName>
</protein>